<dbReference type="InterPro" id="IPR006140">
    <property type="entry name" value="D-isomer_DH_NAD-bd"/>
</dbReference>
<dbReference type="GO" id="GO:0030267">
    <property type="term" value="F:glyoxylate reductase (NADPH) activity"/>
    <property type="evidence" value="ECO:0007669"/>
    <property type="project" value="TreeGrafter"/>
</dbReference>
<feature type="domain" description="D-isomer specific 2-hydroxyacid dehydrogenase catalytic" evidence="5">
    <location>
        <begin position="35"/>
        <end position="301"/>
    </location>
</feature>
<dbReference type="InterPro" id="IPR050223">
    <property type="entry name" value="D-isomer_2-hydroxyacid_DH"/>
</dbReference>
<evidence type="ECO:0000256" key="4">
    <source>
        <dbReference type="RuleBase" id="RU003719"/>
    </source>
</evidence>
<keyword evidence="8" id="KW-1185">Reference proteome</keyword>
<reference evidence="7 8" key="1">
    <citation type="submission" date="2019-01" db="EMBL/GenBank/DDBJ databases">
        <authorList>
            <person name="Chen W.-M."/>
        </authorList>
    </citation>
    <scope>NUCLEOTIDE SEQUENCE [LARGE SCALE GENOMIC DNA]</scope>
    <source>
        <strain evidence="7 8">CCP-7</strain>
    </source>
</reference>
<name>A0A437M3Z8_9SPHN</name>
<dbReference type="SUPFAM" id="SSF51735">
    <property type="entry name" value="NAD(P)-binding Rossmann-fold domains"/>
    <property type="match status" value="1"/>
</dbReference>
<dbReference type="GO" id="GO:0016618">
    <property type="term" value="F:hydroxypyruvate reductase [NAD(P)H] activity"/>
    <property type="evidence" value="ECO:0007669"/>
    <property type="project" value="TreeGrafter"/>
</dbReference>
<dbReference type="PANTHER" id="PTHR10996">
    <property type="entry name" value="2-HYDROXYACID DEHYDROGENASE-RELATED"/>
    <property type="match status" value="1"/>
</dbReference>
<evidence type="ECO:0000259" key="5">
    <source>
        <dbReference type="Pfam" id="PF00389"/>
    </source>
</evidence>
<dbReference type="SUPFAM" id="SSF52283">
    <property type="entry name" value="Formate/glycerate dehydrogenase catalytic domain-like"/>
    <property type="match status" value="1"/>
</dbReference>
<dbReference type="FunFam" id="3.40.50.720:FF:000213">
    <property type="entry name" value="Putative 2-hydroxyacid dehydrogenase"/>
    <property type="match status" value="1"/>
</dbReference>
<accession>A0A437M3Z8</accession>
<sequence>MTKPPLFYIDSSFAVPRLTEGLKAAYDLRPEPGPGIRAVATHGSSGIDAATMAKLPDLEIIAVSAVGVDKVDLAEAKRRGIHVTNTPDVLTDDVADLAIGLMIALYRNIPRDDALVRSGRWASAGMPKLSRRLTGQRIGILGLGRIGQAIAKRAAPFAGEIAYHSRRPVADVPWRYAESAVALAASVDILIVATPGGPATDKLVDAAVIDALGPNGSLINIARGSVVDEDALVAALVEGRLGGAGLDVFAHEPHVPEALLSLPNVVLLPHQGSATVETRDAMAQLVLDNLAAFFAGKPLLTPL</sequence>
<keyword evidence="3" id="KW-0520">NAD</keyword>
<dbReference type="EMBL" id="SACN01000001">
    <property type="protein sequence ID" value="RVT92420.1"/>
    <property type="molecule type" value="Genomic_DNA"/>
</dbReference>
<evidence type="ECO:0000313" key="7">
    <source>
        <dbReference type="EMBL" id="RVT92420.1"/>
    </source>
</evidence>
<feature type="domain" description="D-isomer specific 2-hydroxyacid dehydrogenase NAD-binding" evidence="6">
    <location>
        <begin position="99"/>
        <end position="272"/>
    </location>
</feature>
<dbReference type="Gene3D" id="3.40.50.720">
    <property type="entry name" value="NAD(P)-binding Rossmann-like Domain"/>
    <property type="match status" value="2"/>
</dbReference>
<gene>
    <name evidence="7" type="ORF">EOD43_00315</name>
</gene>
<organism evidence="7 8">
    <name type="scientific">Sphingomonas crocodyli</name>
    <dbReference type="NCBI Taxonomy" id="1979270"/>
    <lineage>
        <taxon>Bacteria</taxon>
        <taxon>Pseudomonadati</taxon>
        <taxon>Pseudomonadota</taxon>
        <taxon>Alphaproteobacteria</taxon>
        <taxon>Sphingomonadales</taxon>
        <taxon>Sphingomonadaceae</taxon>
        <taxon>Sphingomonas</taxon>
    </lineage>
</organism>
<evidence type="ECO:0000313" key="8">
    <source>
        <dbReference type="Proteomes" id="UP000282971"/>
    </source>
</evidence>
<dbReference type="CDD" id="cd12156">
    <property type="entry name" value="HPPR"/>
    <property type="match status" value="1"/>
</dbReference>
<evidence type="ECO:0000256" key="2">
    <source>
        <dbReference type="ARBA" id="ARBA00023002"/>
    </source>
</evidence>
<evidence type="ECO:0000256" key="3">
    <source>
        <dbReference type="ARBA" id="ARBA00023027"/>
    </source>
</evidence>
<evidence type="ECO:0000256" key="1">
    <source>
        <dbReference type="ARBA" id="ARBA00022857"/>
    </source>
</evidence>
<dbReference type="GO" id="GO:0051287">
    <property type="term" value="F:NAD binding"/>
    <property type="evidence" value="ECO:0007669"/>
    <property type="project" value="InterPro"/>
</dbReference>
<dbReference type="AlphaFoldDB" id="A0A437M3Z8"/>
<keyword evidence="2 4" id="KW-0560">Oxidoreductase</keyword>
<dbReference type="InterPro" id="IPR036291">
    <property type="entry name" value="NAD(P)-bd_dom_sf"/>
</dbReference>
<comment type="similarity">
    <text evidence="4">Belongs to the D-isomer specific 2-hydroxyacid dehydrogenase family.</text>
</comment>
<dbReference type="GO" id="GO:0005829">
    <property type="term" value="C:cytosol"/>
    <property type="evidence" value="ECO:0007669"/>
    <property type="project" value="TreeGrafter"/>
</dbReference>
<dbReference type="RefSeq" id="WP_127740005.1">
    <property type="nucleotide sequence ID" value="NZ_SACN01000001.1"/>
</dbReference>
<dbReference type="InterPro" id="IPR006139">
    <property type="entry name" value="D-isomer_2_OHA_DH_cat_dom"/>
</dbReference>
<protein>
    <submittedName>
        <fullName evidence="7">2-hydroxyacid dehydrogenase</fullName>
    </submittedName>
</protein>
<proteinExistence type="inferred from homology"/>
<dbReference type="Proteomes" id="UP000282971">
    <property type="component" value="Unassembled WGS sequence"/>
</dbReference>
<keyword evidence="1" id="KW-0521">NADP</keyword>
<evidence type="ECO:0000259" key="6">
    <source>
        <dbReference type="Pfam" id="PF02826"/>
    </source>
</evidence>
<comment type="caution">
    <text evidence="7">The sequence shown here is derived from an EMBL/GenBank/DDBJ whole genome shotgun (WGS) entry which is preliminary data.</text>
</comment>
<dbReference type="Pfam" id="PF02826">
    <property type="entry name" value="2-Hacid_dh_C"/>
    <property type="match status" value="1"/>
</dbReference>
<dbReference type="OrthoDB" id="9793626at2"/>
<dbReference type="Pfam" id="PF00389">
    <property type="entry name" value="2-Hacid_dh"/>
    <property type="match status" value="1"/>
</dbReference>
<dbReference type="PANTHER" id="PTHR10996:SF178">
    <property type="entry name" value="2-HYDROXYACID DEHYDROGENASE YGL185C-RELATED"/>
    <property type="match status" value="1"/>
</dbReference>